<dbReference type="SMART" id="SM00387">
    <property type="entry name" value="HATPase_c"/>
    <property type="match status" value="1"/>
</dbReference>
<dbReference type="GO" id="GO:0016301">
    <property type="term" value="F:kinase activity"/>
    <property type="evidence" value="ECO:0007669"/>
    <property type="project" value="UniProtKB-KW"/>
</dbReference>
<organism evidence="15 16">
    <name type="scientific">Actinoallomurus oryzae</name>
    <dbReference type="NCBI Taxonomy" id="502180"/>
    <lineage>
        <taxon>Bacteria</taxon>
        <taxon>Bacillati</taxon>
        <taxon>Actinomycetota</taxon>
        <taxon>Actinomycetes</taxon>
        <taxon>Streptosporangiales</taxon>
        <taxon>Thermomonosporaceae</taxon>
        <taxon>Actinoallomurus</taxon>
    </lineage>
</organism>
<evidence type="ECO:0000256" key="10">
    <source>
        <dbReference type="SAM" id="Coils"/>
    </source>
</evidence>
<reference evidence="16" key="1">
    <citation type="journal article" date="2019" name="Int. J. Syst. Evol. Microbiol.">
        <title>The Global Catalogue of Microorganisms (GCM) 10K type strain sequencing project: providing services to taxonomists for standard genome sequencing and annotation.</title>
        <authorList>
            <consortium name="The Broad Institute Genomics Platform"/>
            <consortium name="The Broad Institute Genome Sequencing Center for Infectious Disease"/>
            <person name="Wu L."/>
            <person name="Ma J."/>
        </authorList>
    </citation>
    <scope>NUCLEOTIDE SEQUENCE [LARGE SCALE GENOMIC DNA]</scope>
    <source>
        <strain evidence="16">JCM 17933</strain>
    </source>
</reference>
<feature type="compositionally biased region" description="Low complexity" evidence="11">
    <location>
        <begin position="33"/>
        <end position="44"/>
    </location>
</feature>
<comment type="caution">
    <text evidence="15">The sequence shown here is derived from an EMBL/GenBank/DDBJ whole genome shotgun (WGS) entry which is preliminary data.</text>
</comment>
<feature type="region of interest" description="Disordered" evidence="11">
    <location>
        <begin position="539"/>
        <end position="561"/>
    </location>
</feature>
<dbReference type="InterPro" id="IPR005467">
    <property type="entry name" value="His_kinase_dom"/>
</dbReference>
<comment type="subcellular location">
    <subcellularLocation>
        <location evidence="2">Cell membrane</location>
    </subcellularLocation>
</comment>
<keyword evidence="12" id="KW-0472">Membrane</keyword>
<keyword evidence="9" id="KW-0902">Two-component regulatory system</keyword>
<evidence type="ECO:0000313" key="15">
    <source>
        <dbReference type="EMBL" id="GAA4493048.1"/>
    </source>
</evidence>
<evidence type="ECO:0000256" key="1">
    <source>
        <dbReference type="ARBA" id="ARBA00000085"/>
    </source>
</evidence>
<dbReference type="PROSITE" id="PS50885">
    <property type="entry name" value="HAMP"/>
    <property type="match status" value="1"/>
</dbReference>
<evidence type="ECO:0000313" key="16">
    <source>
        <dbReference type="Proteomes" id="UP001500503"/>
    </source>
</evidence>
<dbReference type="InterPro" id="IPR003660">
    <property type="entry name" value="HAMP_dom"/>
</dbReference>
<proteinExistence type="predicted"/>
<keyword evidence="7 15" id="KW-0418">Kinase</keyword>
<dbReference type="RefSeq" id="WP_345463351.1">
    <property type="nucleotide sequence ID" value="NZ_BAABHF010000019.1"/>
</dbReference>
<dbReference type="EMBL" id="BAABHF010000019">
    <property type="protein sequence ID" value="GAA4493048.1"/>
    <property type="molecule type" value="Genomic_DNA"/>
</dbReference>
<evidence type="ECO:0000256" key="4">
    <source>
        <dbReference type="ARBA" id="ARBA00022553"/>
    </source>
</evidence>
<dbReference type="SMART" id="SM00304">
    <property type="entry name" value="HAMP"/>
    <property type="match status" value="1"/>
</dbReference>
<dbReference type="SUPFAM" id="SSF55874">
    <property type="entry name" value="ATPase domain of HSP90 chaperone/DNA topoisomerase II/histidine kinase"/>
    <property type="match status" value="1"/>
</dbReference>
<evidence type="ECO:0000256" key="2">
    <source>
        <dbReference type="ARBA" id="ARBA00004236"/>
    </source>
</evidence>
<dbReference type="Gene3D" id="3.30.565.10">
    <property type="entry name" value="Histidine kinase-like ATPase, C-terminal domain"/>
    <property type="match status" value="1"/>
</dbReference>
<dbReference type="InterPro" id="IPR052162">
    <property type="entry name" value="Sensor_kinase/Photoreceptor"/>
</dbReference>
<keyword evidence="4" id="KW-0597">Phosphoprotein</keyword>
<evidence type="ECO:0000256" key="8">
    <source>
        <dbReference type="ARBA" id="ARBA00022989"/>
    </source>
</evidence>
<gene>
    <name evidence="15" type="ORF">GCM10023191_029880</name>
</gene>
<keyword evidence="5" id="KW-0808">Transferase</keyword>
<dbReference type="Pfam" id="PF02518">
    <property type="entry name" value="HATPase_c"/>
    <property type="match status" value="1"/>
</dbReference>
<dbReference type="InterPro" id="IPR003661">
    <property type="entry name" value="HisK_dim/P_dom"/>
</dbReference>
<feature type="domain" description="HAMP" evidence="14">
    <location>
        <begin position="248"/>
        <end position="300"/>
    </location>
</feature>
<dbReference type="Pfam" id="PF00512">
    <property type="entry name" value="HisKA"/>
    <property type="match status" value="1"/>
</dbReference>
<dbReference type="CDD" id="cd00082">
    <property type="entry name" value="HisKA"/>
    <property type="match status" value="1"/>
</dbReference>
<feature type="transmembrane region" description="Helical" evidence="12">
    <location>
        <begin position="226"/>
        <end position="246"/>
    </location>
</feature>
<name>A0ABP8PVD6_9ACTN</name>
<dbReference type="Pfam" id="PF00672">
    <property type="entry name" value="HAMP"/>
    <property type="match status" value="1"/>
</dbReference>
<evidence type="ECO:0000259" key="13">
    <source>
        <dbReference type="PROSITE" id="PS50109"/>
    </source>
</evidence>
<dbReference type="EC" id="2.7.13.3" evidence="3"/>
<dbReference type="InterPro" id="IPR036890">
    <property type="entry name" value="HATPase_C_sf"/>
</dbReference>
<feature type="region of interest" description="Disordered" evidence="11">
    <location>
        <begin position="1"/>
        <end position="44"/>
    </location>
</feature>
<dbReference type="Gene3D" id="6.10.340.10">
    <property type="match status" value="1"/>
</dbReference>
<evidence type="ECO:0000256" key="7">
    <source>
        <dbReference type="ARBA" id="ARBA00022777"/>
    </source>
</evidence>
<accession>A0ABP8PVD6</accession>
<feature type="transmembrane region" description="Helical" evidence="12">
    <location>
        <begin position="51"/>
        <end position="74"/>
    </location>
</feature>
<dbReference type="SUPFAM" id="SSF158472">
    <property type="entry name" value="HAMP domain-like"/>
    <property type="match status" value="1"/>
</dbReference>
<keyword evidence="16" id="KW-1185">Reference proteome</keyword>
<dbReference type="PRINTS" id="PR00344">
    <property type="entry name" value="BCTRLSENSOR"/>
</dbReference>
<dbReference type="InterPro" id="IPR004358">
    <property type="entry name" value="Sig_transdc_His_kin-like_C"/>
</dbReference>
<keyword evidence="6 12" id="KW-0812">Transmembrane</keyword>
<evidence type="ECO:0000256" key="9">
    <source>
        <dbReference type="ARBA" id="ARBA00023012"/>
    </source>
</evidence>
<keyword evidence="10" id="KW-0175">Coiled coil</keyword>
<feature type="compositionally biased region" description="Polar residues" evidence="11">
    <location>
        <begin position="1"/>
        <end position="10"/>
    </location>
</feature>
<dbReference type="PANTHER" id="PTHR43304:SF1">
    <property type="entry name" value="PAC DOMAIN-CONTAINING PROTEIN"/>
    <property type="match status" value="1"/>
</dbReference>
<dbReference type="Pfam" id="PF05227">
    <property type="entry name" value="CHASE3"/>
    <property type="match status" value="1"/>
</dbReference>
<evidence type="ECO:0000259" key="14">
    <source>
        <dbReference type="PROSITE" id="PS50885"/>
    </source>
</evidence>
<feature type="domain" description="Histidine kinase" evidence="13">
    <location>
        <begin position="329"/>
        <end position="543"/>
    </location>
</feature>
<dbReference type="Gene3D" id="1.10.287.130">
    <property type="match status" value="1"/>
</dbReference>
<keyword evidence="8 12" id="KW-1133">Transmembrane helix</keyword>
<evidence type="ECO:0000256" key="3">
    <source>
        <dbReference type="ARBA" id="ARBA00012438"/>
    </source>
</evidence>
<evidence type="ECO:0000256" key="6">
    <source>
        <dbReference type="ARBA" id="ARBA00022692"/>
    </source>
</evidence>
<evidence type="ECO:0000256" key="5">
    <source>
        <dbReference type="ARBA" id="ARBA00022679"/>
    </source>
</evidence>
<protein>
    <recommendedName>
        <fullName evidence="3">histidine kinase</fullName>
        <ecNumber evidence="3">2.7.13.3</ecNumber>
    </recommendedName>
</protein>
<dbReference type="SMART" id="SM00388">
    <property type="entry name" value="HisKA"/>
    <property type="match status" value="1"/>
</dbReference>
<dbReference type="CDD" id="cd06225">
    <property type="entry name" value="HAMP"/>
    <property type="match status" value="1"/>
</dbReference>
<feature type="coiled-coil region" evidence="10">
    <location>
        <begin position="292"/>
        <end position="326"/>
    </location>
</feature>
<dbReference type="SUPFAM" id="SSF47384">
    <property type="entry name" value="Homodimeric domain of signal transducing histidine kinase"/>
    <property type="match status" value="1"/>
</dbReference>
<evidence type="ECO:0000256" key="11">
    <source>
        <dbReference type="SAM" id="MobiDB-lite"/>
    </source>
</evidence>
<dbReference type="PANTHER" id="PTHR43304">
    <property type="entry name" value="PHYTOCHROME-LIKE PROTEIN CPH1"/>
    <property type="match status" value="1"/>
</dbReference>
<dbReference type="Proteomes" id="UP001500503">
    <property type="component" value="Unassembled WGS sequence"/>
</dbReference>
<dbReference type="InterPro" id="IPR007891">
    <property type="entry name" value="CHASE3"/>
</dbReference>
<evidence type="ECO:0000256" key="12">
    <source>
        <dbReference type="SAM" id="Phobius"/>
    </source>
</evidence>
<dbReference type="PROSITE" id="PS50109">
    <property type="entry name" value="HIS_KIN"/>
    <property type="match status" value="1"/>
</dbReference>
<dbReference type="InterPro" id="IPR036097">
    <property type="entry name" value="HisK_dim/P_sf"/>
</dbReference>
<sequence>MPPESGSSSLAEPVTGADALPAEETTEPRSGADRPAPGPAAARSRLTTRRWLQIGVGAALAVLAILGVLGVWVLSHEGAVTDQLVDRQSSALVASIRYEGAMLDQETGIRGYGLSGRSDFLDPYNEGRAQEATALRALRTLSVTPRERADLALVTRRAEIWRTRIADPLSTAKGDAVTRLASERAAEGKVEFDALRAAMTAQQRHLTQARADGRADLHTVRTERNAVFLGIAVVILVIAVLVFVGLRRGITMPLERLAADTGQVADGDFGHPITGHGPADLRRLATGVEAMRQRLTEELAFSSEARDQLADQAEDLRRSNAELEQFAYVASHDLQEPLRKVASFSQMLRRRYSEQLDERANQYIDFAIEGANRMQALINDLLQFSRVGRVHEARVDVDLEEVYATTVSTLSLSIEEAGARLSHGPLPTVTGDPGQLGLLLQNLLSNAVKFRSPDRTPEIRVTAERHGDMWHFAVTDNGIGIGPEYAERVFVIFQRLHTREAYPGTGIGLAVCKKIVEFHGGTIGVDPAHEPGARITFTLPAQASEPETAEEDQGLSRSPRP</sequence>
<comment type="catalytic activity">
    <reaction evidence="1">
        <text>ATP + protein L-histidine = ADP + protein N-phospho-L-histidine.</text>
        <dbReference type="EC" id="2.7.13.3"/>
    </reaction>
</comment>
<dbReference type="InterPro" id="IPR003594">
    <property type="entry name" value="HATPase_dom"/>
</dbReference>